<evidence type="ECO:0000313" key="2">
    <source>
        <dbReference type="EMBL" id="RTE78998.1"/>
    </source>
</evidence>
<evidence type="ECO:0000313" key="3">
    <source>
        <dbReference type="Proteomes" id="UP000287124"/>
    </source>
</evidence>
<reference evidence="2 3" key="1">
    <citation type="submission" date="2017-06" db="EMBL/GenBank/DDBJ databases">
        <title>Comparative genomic analysis of Ambrosia Fusariam Clade fungi.</title>
        <authorList>
            <person name="Stajich J.E."/>
            <person name="Carrillo J."/>
            <person name="Kijimoto T."/>
            <person name="Eskalen A."/>
            <person name="O'Donnell K."/>
            <person name="Kasson M."/>
        </authorList>
    </citation>
    <scope>NUCLEOTIDE SEQUENCE [LARGE SCALE GENOMIC DNA]</scope>
    <source>
        <strain evidence="2 3">UCR1854</strain>
    </source>
</reference>
<gene>
    <name evidence="2" type="ORF">BHE90_006491</name>
</gene>
<dbReference type="AlphaFoldDB" id="A0A430LTG5"/>
<protein>
    <submittedName>
        <fullName evidence="2">Uncharacterized protein</fullName>
    </submittedName>
</protein>
<name>A0A430LTG5_9HYPO</name>
<organism evidence="2 3">
    <name type="scientific">Fusarium euwallaceae</name>
    <dbReference type="NCBI Taxonomy" id="1147111"/>
    <lineage>
        <taxon>Eukaryota</taxon>
        <taxon>Fungi</taxon>
        <taxon>Dikarya</taxon>
        <taxon>Ascomycota</taxon>
        <taxon>Pezizomycotina</taxon>
        <taxon>Sordariomycetes</taxon>
        <taxon>Hypocreomycetidae</taxon>
        <taxon>Hypocreales</taxon>
        <taxon>Nectriaceae</taxon>
        <taxon>Fusarium</taxon>
        <taxon>Fusarium solani species complex</taxon>
    </lineage>
</organism>
<feature type="region of interest" description="Disordered" evidence="1">
    <location>
        <begin position="446"/>
        <end position="473"/>
    </location>
</feature>
<dbReference type="Proteomes" id="UP000287124">
    <property type="component" value="Unassembled WGS sequence"/>
</dbReference>
<proteinExistence type="predicted"/>
<sequence>MTTFHLFPHLPQEIRDLIWGKAAKIRTEKQDVAHFFTVFNGGKEEESAALAEYKLKGPRSSGSCLAAPRCNDGFSWTEGNKSMYLLDCGLWTACSDSRAAIIKASLVSSDYVSSDETVDIQSKLYHGPRTAKFISEGQEQEMVVWPEKDLFILQPYDWKTLKWLKLQNTAIFPRHDDKPHLKHVAFELPRNEIINLRRFYDVEDHLDAPEPSTHPMIDRMQFLVGHGRFQQIKNVWLIDYSLKRANPRPAAGRQQFLANGFRFVEVTEDDGWTDLRGDDGTDALEFVEWVKEIWDRYSAYKKNWETEMTIVPGSEDYLVAYKEGAVKAYRNTIDNLGIVGTKDTSMRFADLTGDGKEEIWQEGVVDDYIVQYEGGADKAYHNLGQIPNAMGRNMGTVAAGVNPQGLLSMLKLMATVRPITSLSGKAVPSTLLSTRITGSTRTQEMMAAQGGGNNGGSGGGDGKDDDKDVDDKYDDGETALLYESIPEGDEYLGPCPYIPESWGATEALDHNNELTPHCVAHYMVPALQNMVKPGVEYFDFELWSRYSCCFSCEALDLSCDLCIEECGTTPPRNNWDGKTALSTRLLQMCGLNKDDYDIESIYWTL</sequence>
<feature type="compositionally biased region" description="Basic and acidic residues" evidence="1">
    <location>
        <begin position="461"/>
        <end position="470"/>
    </location>
</feature>
<comment type="caution">
    <text evidence="2">The sequence shown here is derived from an EMBL/GenBank/DDBJ whole genome shotgun (WGS) entry which is preliminary data.</text>
</comment>
<feature type="compositionally biased region" description="Gly residues" evidence="1">
    <location>
        <begin position="449"/>
        <end position="460"/>
    </location>
</feature>
<accession>A0A430LTG5</accession>
<keyword evidence="3" id="KW-1185">Reference proteome</keyword>
<dbReference type="EMBL" id="MIKF01000083">
    <property type="protein sequence ID" value="RTE78998.1"/>
    <property type="molecule type" value="Genomic_DNA"/>
</dbReference>
<evidence type="ECO:0000256" key="1">
    <source>
        <dbReference type="SAM" id="MobiDB-lite"/>
    </source>
</evidence>